<evidence type="ECO:0000313" key="15">
    <source>
        <dbReference type="EMBL" id="CZR57684.1"/>
    </source>
</evidence>
<dbReference type="PROSITE" id="PS50297">
    <property type="entry name" value="ANK_REP_REGION"/>
    <property type="match status" value="3"/>
</dbReference>
<evidence type="ECO:0000256" key="5">
    <source>
        <dbReference type="ARBA" id="ARBA00022737"/>
    </source>
</evidence>
<dbReference type="Pfam" id="PF01544">
    <property type="entry name" value="CorA"/>
    <property type="match status" value="1"/>
</dbReference>
<evidence type="ECO:0000256" key="13">
    <source>
        <dbReference type="SAM" id="MobiDB-lite"/>
    </source>
</evidence>
<dbReference type="SMART" id="SM00248">
    <property type="entry name" value="ANK"/>
    <property type="match status" value="7"/>
</dbReference>
<evidence type="ECO:0000256" key="10">
    <source>
        <dbReference type="ARBA" id="ARBA00023180"/>
    </source>
</evidence>
<evidence type="ECO:0000256" key="14">
    <source>
        <dbReference type="SAM" id="Phobius"/>
    </source>
</evidence>
<dbReference type="InterPro" id="IPR045863">
    <property type="entry name" value="CorA_TM1_TM2"/>
</dbReference>
<keyword evidence="16" id="KW-1185">Reference proteome</keyword>
<feature type="transmembrane region" description="Helical" evidence="14">
    <location>
        <begin position="1324"/>
        <end position="1351"/>
    </location>
</feature>
<feature type="repeat" description="ANK" evidence="12">
    <location>
        <begin position="503"/>
        <end position="535"/>
    </location>
</feature>
<feature type="region of interest" description="Disordered" evidence="13">
    <location>
        <begin position="734"/>
        <end position="766"/>
    </location>
</feature>
<evidence type="ECO:0000256" key="11">
    <source>
        <dbReference type="ARBA" id="ARBA00023303"/>
    </source>
</evidence>
<evidence type="ECO:0000256" key="3">
    <source>
        <dbReference type="ARBA" id="ARBA00022606"/>
    </source>
</evidence>
<dbReference type="InterPro" id="IPR002523">
    <property type="entry name" value="MgTranspt_CorA/ZnTranspt_ZntB"/>
</dbReference>
<evidence type="ECO:0000256" key="8">
    <source>
        <dbReference type="ARBA" id="ARBA00023065"/>
    </source>
</evidence>
<keyword evidence="6 14" id="KW-1133">Transmembrane helix</keyword>
<sequence length="1431" mass="160536">MPHSTPITFNVRVAGVFQGDPADAGENMALLDCQASKSNVHGRARNYRLQLQVSFASELTYLRALRVLDQHALRVLDFTLLRKSTSTHTGDVYEPLAGTGARDRDTKILHKDKSRSSIELDLEVKEDPDRDSIRFSIAIWFKINPDLRSLRMTIDVKFKLLDKIQRVTSGILGLLGGRKTATLQLKGKTSPTPLSWAAGNGWEEYLHRVLQGEGANLNEEDKDGRTPLSWAAGNGQMDMVQLLLHKSRIENNKGDYEGRTPVSWAIEIIQTDSGGRTLISWAAGNGQADTLKCLLSEPKIDINGEDAHGRTPLSWAAGNGCETTVEMLLEKREEIKLDQPDKHGQTPLFWAAQNGATHVVISLLTFGSSSMETMAENHDTPFKVDFDASDEGGETPLSRAAQNKHDYITRFLVEEGLKKHPELGLESSGDLSWASKYLHKAAEKGWDDLAEQLIQKQVAVDSVKSGDNKDFQTPLNIAAEKGHARLVGILLRAGANRDLSIRGRDTPLLSAVRAGKEDVVRVLLESGADISRENSRQERPIDLVINGNMPNHHTILQLLAKREKDGPLAETSAGLHHSVDRLFKATVLDFFYSSSSNQMEIDTKEPYVNQVLNDPHLEHDQSKGKLSFRWLHLPANNMRWIEVLIARLFHNPAEAYNVLNSERWVGRQHRDNSDAHLVHHARFMRPFCRTFSGISKPFLEGDKDFADDTDSKSSLVLFMPYLHWDTVDQQEKREHVMNRQPPEQQPPEQQPPEQQPTDGTAPLPYENKDQNLVDAYLLDDHPLHIRRTLDQYYYHSMKDTKRRDLDQVVSRYQKKKNLKPEVISMVDQLWLWVLPRAGDQVDTVITCFPHREHVPSTPRVPDPDPYGFTDVLRNIKMQLLGERSSVRTVYDLTGIIASQCSKTYLDIGSMNERPGFSEIYETAISDVMREEADLFEEFNILTTASDEEAGLTSVLVGVLASDPNAQDTMPLADLVGLCKAYRDNPFHEPLTVNDINSLFSLPAADQREAAMKLIKKIGRIQVLNISREISLLREIKDIQDELTIMSMLFEDQKKVLTTLESVMLSRAAIHSNAQVIIDRQDDSRGMQSEEMTPSDVNMRPLQISRESANQTKEDLSSQTKMASMDDLPIEEVNEESPSLKMSFSDLELSNVSKVPTLGKLEIAEVQNIISETKQLNASEKKFKNSRKSHKKPMDNSISEAWRKSNQGSLPLAVVQVSIDEISRTFQRARKANQAIDFLVDLKQKQSNVLDARSVRIQAEQSLEMSKEMVKLTGQTTETNAKMVTLTQQTVKLTRQTAETNAKMVTLTEETVKMNEENEKQGKTLMVFTVVTIIFLPLSFMAAFFAINIGAFHRNDKGFLDLGYVSEIMFPISAVITAVFIYLAFKADRLEQAWKNMTTPRQSVKLVVMGGVVGGATGGGGVLRRVAGDSPV</sequence>
<dbReference type="Gene3D" id="1.25.40.20">
    <property type="entry name" value="Ankyrin repeat-containing domain"/>
    <property type="match status" value="3"/>
</dbReference>
<keyword evidence="2" id="KW-0813">Transport</keyword>
<protein>
    <submittedName>
        <fullName evidence="15">Uncharacterized protein</fullName>
    </submittedName>
</protein>
<dbReference type="InterPro" id="IPR052076">
    <property type="entry name" value="TRP_cation_channel"/>
</dbReference>
<dbReference type="SUPFAM" id="SSF144083">
    <property type="entry name" value="Magnesium transport protein CorA, transmembrane region"/>
    <property type="match status" value="1"/>
</dbReference>
<dbReference type="SUPFAM" id="SSF48403">
    <property type="entry name" value="Ankyrin repeat"/>
    <property type="match status" value="1"/>
</dbReference>
<feature type="transmembrane region" description="Helical" evidence="14">
    <location>
        <begin position="1404"/>
        <end position="1422"/>
    </location>
</feature>
<name>A0A1L7WY51_9HELO</name>
<keyword evidence="3" id="KW-0716">Sensory transduction</keyword>
<evidence type="ECO:0000256" key="12">
    <source>
        <dbReference type="PROSITE-ProRule" id="PRU00023"/>
    </source>
</evidence>
<evidence type="ECO:0000256" key="4">
    <source>
        <dbReference type="ARBA" id="ARBA00022692"/>
    </source>
</evidence>
<dbReference type="OrthoDB" id="341259at2759"/>
<dbReference type="PROSITE" id="PS50088">
    <property type="entry name" value="ANK_REPEAT"/>
    <property type="match status" value="4"/>
</dbReference>
<dbReference type="GO" id="GO:1902495">
    <property type="term" value="C:transmembrane transporter complex"/>
    <property type="evidence" value="ECO:0007669"/>
    <property type="project" value="TreeGrafter"/>
</dbReference>
<feature type="repeat" description="ANK" evidence="12">
    <location>
        <begin position="189"/>
        <end position="222"/>
    </location>
</feature>
<dbReference type="STRING" id="576137.A0A1L7WY51"/>
<keyword evidence="4 14" id="KW-0812">Transmembrane</keyword>
<comment type="subcellular location">
    <subcellularLocation>
        <location evidence="1">Membrane</location>
        <topology evidence="1">Multi-pass membrane protein</topology>
    </subcellularLocation>
</comment>
<dbReference type="PANTHER" id="PTHR47143">
    <property type="entry name" value="TRANSIENT RECEPTOR POTENTIAL CATION CHANNEL PROTEIN PAINLESS"/>
    <property type="match status" value="1"/>
</dbReference>
<keyword evidence="9 14" id="KW-0472">Membrane</keyword>
<organism evidence="15 16">
    <name type="scientific">Phialocephala subalpina</name>
    <dbReference type="NCBI Taxonomy" id="576137"/>
    <lineage>
        <taxon>Eukaryota</taxon>
        <taxon>Fungi</taxon>
        <taxon>Dikarya</taxon>
        <taxon>Ascomycota</taxon>
        <taxon>Pezizomycotina</taxon>
        <taxon>Leotiomycetes</taxon>
        <taxon>Helotiales</taxon>
        <taxon>Mollisiaceae</taxon>
        <taxon>Phialocephala</taxon>
        <taxon>Phialocephala fortinii species complex</taxon>
    </lineage>
</organism>
<dbReference type="Pfam" id="PF12796">
    <property type="entry name" value="Ank_2"/>
    <property type="match status" value="4"/>
</dbReference>
<evidence type="ECO:0000256" key="7">
    <source>
        <dbReference type="ARBA" id="ARBA00023043"/>
    </source>
</evidence>
<feature type="region of interest" description="Disordered" evidence="13">
    <location>
        <begin position="1179"/>
        <end position="1202"/>
    </location>
</feature>
<dbReference type="PRINTS" id="PR01415">
    <property type="entry name" value="ANKYRIN"/>
</dbReference>
<dbReference type="EMBL" id="FJOG01000010">
    <property type="protein sequence ID" value="CZR57684.1"/>
    <property type="molecule type" value="Genomic_DNA"/>
</dbReference>
<evidence type="ECO:0000256" key="1">
    <source>
        <dbReference type="ARBA" id="ARBA00004141"/>
    </source>
</evidence>
<keyword evidence="5" id="KW-0677">Repeat</keyword>
<keyword evidence="10" id="KW-0325">Glycoprotein</keyword>
<dbReference type="InterPro" id="IPR002110">
    <property type="entry name" value="Ankyrin_rpt"/>
</dbReference>
<reference evidence="15 16" key="1">
    <citation type="submission" date="2016-03" db="EMBL/GenBank/DDBJ databases">
        <authorList>
            <person name="Ploux O."/>
        </authorList>
    </citation>
    <scope>NUCLEOTIDE SEQUENCE [LARGE SCALE GENOMIC DNA]</scope>
    <source>
        <strain evidence="15 16">UAMH 11012</strain>
    </source>
</reference>
<proteinExistence type="predicted"/>
<feature type="repeat" description="ANK" evidence="12">
    <location>
        <begin position="223"/>
        <end position="244"/>
    </location>
</feature>
<accession>A0A1L7WY51</accession>
<evidence type="ECO:0000313" key="16">
    <source>
        <dbReference type="Proteomes" id="UP000184330"/>
    </source>
</evidence>
<evidence type="ECO:0000256" key="9">
    <source>
        <dbReference type="ARBA" id="ARBA00023136"/>
    </source>
</evidence>
<dbReference type="InterPro" id="IPR036770">
    <property type="entry name" value="Ankyrin_rpt-contain_sf"/>
</dbReference>
<keyword evidence="8" id="KW-0406">Ion transport</keyword>
<dbReference type="PANTHER" id="PTHR47143:SF1">
    <property type="entry name" value="ION_TRANS DOMAIN-CONTAINING PROTEIN"/>
    <property type="match status" value="1"/>
</dbReference>
<dbReference type="GO" id="GO:0046873">
    <property type="term" value="F:metal ion transmembrane transporter activity"/>
    <property type="evidence" value="ECO:0007669"/>
    <property type="project" value="InterPro"/>
</dbReference>
<gene>
    <name evidence="15" type="ORF">PAC_07573</name>
</gene>
<dbReference type="Gene3D" id="1.20.58.340">
    <property type="entry name" value="Magnesium transport protein CorA, transmembrane region"/>
    <property type="match status" value="1"/>
</dbReference>
<keyword evidence="7 12" id="KW-0040">ANK repeat</keyword>
<dbReference type="Proteomes" id="UP000184330">
    <property type="component" value="Unassembled WGS sequence"/>
</dbReference>
<keyword evidence="11" id="KW-0407">Ion channel</keyword>
<feature type="compositionally biased region" description="Pro residues" evidence="13">
    <location>
        <begin position="743"/>
        <end position="754"/>
    </location>
</feature>
<evidence type="ECO:0000256" key="2">
    <source>
        <dbReference type="ARBA" id="ARBA00022448"/>
    </source>
</evidence>
<feature type="repeat" description="ANK" evidence="12">
    <location>
        <begin position="470"/>
        <end position="502"/>
    </location>
</feature>
<feature type="transmembrane region" description="Helical" evidence="14">
    <location>
        <begin position="1363"/>
        <end position="1384"/>
    </location>
</feature>
<evidence type="ECO:0000256" key="6">
    <source>
        <dbReference type="ARBA" id="ARBA00022989"/>
    </source>
</evidence>